<evidence type="ECO:0000313" key="3">
    <source>
        <dbReference type="Proteomes" id="UP000266426"/>
    </source>
</evidence>
<evidence type="ECO:0000313" key="2">
    <source>
        <dbReference type="EMBL" id="RJP62072.1"/>
    </source>
</evidence>
<dbReference type="EMBL" id="QZJZ01000005">
    <property type="protein sequence ID" value="RJP62072.1"/>
    <property type="molecule type" value="Genomic_DNA"/>
</dbReference>
<dbReference type="Proteomes" id="UP000266426">
    <property type="component" value="Unassembled WGS sequence"/>
</dbReference>
<comment type="caution">
    <text evidence="2">The sequence shown here is derived from an EMBL/GenBank/DDBJ whole genome shotgun (WGS) entry which is preliminary data.</text>
</comment>
<feature type="domain" description="Transcription factor zinc-finger" evidence="1">
    <location>
        <begin position="2"/>
        <end position="29"/>
    </location>
</feature>
<protein>
    <recommendedName>
        <fullName evidence="1">Transcription factor zinc-finger domain-containing protein</fullName>
    </recommendedName>
</protein>
<dbReference type="AlphaFoldDB" id="A0A3A4RGD0"/>
<accession>A0A3A4RGD0</accession>
<gene>
    <name evidence="2" type="ORF">C4541_00635</name>
</gene>
<dbReference type="InterPro" id="IPR027392">
    <property type="entry name" value="TF_Znf"/>
</dbReference>
<organism evidence="2 3">
    <name type="scientific">Candidatus Auribacter fodinae</name>
    <dbReference type="NCBI Taxonomy" id="2093366"/>
    <lineage>
        <taxon>Bacteria</taxon>
        <taxon>Pseudomonadati</taxon>
        <taxon>Candidatus Auribacterota</taxon>
        <taxon>Candidatus Auribacteria</taxon>
        <taxon>Candidatus Auribacterales</taxon>
        <taxon>Candidatus Auribacteraceae</taxon>
        <taxon>Candidatus Auribacter</taxon>
    </lineage>
</organism>
<dbReference type="Pfam" id="PF13453">
    <property type="entry name" value="Zn_ribbon_TFIIB"/>
    <property type="match status" value="1"/>
</dbReference>
<evidence type="ECO:0000259" key="1">
    <source>
        <dbReference type="Pfam" id="PF13453"/>
    </source>
</evidence>
<sequence>MDCPKCVGTLEKQELVGIAIDECCMCEGI</sequence>
<reference evidence="2 3" key="1">
    <citation type="journal article" date="2017" name="ISME J.">
        <title>Energy and carbon metabolisms in a deep terrestrial subsurface fluid microbial community.</title>
        <authorList>
            <person name="Momper L."/>
            <person name="Jungbluth S.P."/>
            <person name="Lee M.D."/>
            <person name="Amend J.P."/>
        </authorList>
    </citation>
    <scope>NUCLEOTIDE SEQUENCE [LARGE SCALE GENOMIC DNA]</scope>
    <source>
        <strain evidence="2">SURF_26</strain>
    </source>
</reference>
<name>A0A3A4RGD0_9BACT</name>
<proteinExistence type="predicted"/>